<dbReference type="Pfam" id="PF14224">
    <property type="entry name" value="DUF4331"/>
    <property type="match status" value="1"/>
</dbReference>
<evidence type="ECO:0000313" key="2">
    <source>
        <dbReference type="Proteomes" id="UP000565579"/>
    </source>
</evidence>
<dbReference type="InterPro" id="IPR025566">
    <property type="entry name" value="DUF4331"/>
</dbReference>
<accession>A0A7X0TXP0</accession>
<protein>
    <recommendedName>
        <fullName evidence="3">DUF4331 domain-containing protein</fullName>
    </recommendedName>
</protein>
<organism evidence="1 2">
    <name type="scientific">Nonomuraea rubra</name>
    <dbReference type="NCBI Taxonomy" id="46180"/>
    <lineage>
        <taxon>Bacteria</taxon>
        <taxon>Bacillati</taxon>
        <taxon>Actinomycetota</taxon>
        <taxon>Actinomycetes</taxon>
        <taxon>Streptosporangiales</taxon>
        <taxon>Streptosporangiaceae</taxon>
        <taxon>Nonomuraea</taxon>
    </lineage>
</organism>
<evidence type="ECO:0008006" key="3">
    <source>
        <dbReference type="Google" id="ProtNLM"/>
    </source>
</evidence>
<evidence type="ECO:0000313" key="1">
    <source>
        <dbReference type="EMBL" id="MBB6547379.1"/>
    </source>
</evidence>
<gene>
    <name evidence="1" type="ORF">HD593_002174</name>
</gene>
<keyword evidence="2" id="KW-1185">Reference proteome</keyword>
<name>A0A7X0TXP0_9ACTN</name>
<dbReference type="Proteomes" id="UP000565579">
    <property type="component" value="Unassembled WGS sequence"/>
</dbReference>
<dbReference type="RefSeq" id="WP_185102030.1">
    <property type="nucleotide sequence ID" value="NZ_BAAAXY010000176.1"/>
</dbReference>
<dbReference type="AlphaFoldDB" id="A0A7X0TXP0"/>
<dbReference type="EMBL" id="JACHMI010000001">
    <property type="protein sequence ID" value="MBB6547379.1"/>
    <property type="molecule type" value="Genomic_DNA"/>
</dbReference>
<reference evidence="1 2" key="1">
    <citation type="submission" date="2020-08" db="EMBL/GenBank/DDBJ databases">
        <title>Sequencing the genomes of 1000 actinobacteria strains.</title>
        <authorList>
            <person name="Klenk H.-P."/>
        </authorList>
    </citation>
    <scope>NUCLEOTIDE SEQUENCE [LARGE SCALE GENOMIC DNA]</scope>
    <source>
        <strain evidence="1 2">DSM 43768</strain>
    </source>
</reference>
<proteinExistence type="predicted"/>
<comment type="caution">
    <text evidence="1">The sequence shown here is derived from an EMBL/GenBank/DDBJ whole genome shotgun (WGS) entry which is preliminary data.</text>
</comment>
<sequence length="461" mass="49854">MQLTSARSRWAWIAAGGTAIAVLTTTVLLGPAMRQGTATSHWDAPATTVDKQIDATDLYAFTSPERQDTVTIVANYIPFQAPHKPYQFDTGARYEVHIDNAGTGRAAITYRWTFANKGLPVPSFIRKREHQAGPLDKLVEQSYTLTRLRDGKWETLVHDGYVAPTDMGGPATPDYPSLRRKAVRDLPGGGKVFTGTAADPFYSDNHAVSLLRFGLPFFPVKTGVPTNVSALALQLPKSELALRGDAAANPVIGVWTTASRKSSGLLGSGSDAYKQVSRLGNPNFNEVIIPLKQRDRFNGLRPEDDESGKLVVPSTLDPDQARVVAKQAKVSAPAAPRKDLEQIYLTGLTTRGDGPIRRDLNSHLLNRDVSRVAKAEELRLNMSTPVPATQDKYGLLKGDEQGYPNGRRLIDDVVTINLRMLLGEPAGKGAPGLIAEDNPAFLLKPITGSFPYLAPPVTAAG</sequence>